<dbReference type="InterPro" id="IPR011006">
    <property type="entry name" value="CheY-like_superfamily"/>
</dbReference>
<sequence length="132" mass="13419">MPDHSAGALPAGLRVLIVEDEFLIADYLAMLLEEAGHQVVGTAATGEEALALLGGGVAADIVSLDVKLPGGMDGIGVAAWLRDRAGPPFLFVTGSGDPASRARCEAAGPLAILQKPVDPVALERVLAGVRRG</sequence>
<dbReference type="InterPro" id="IPR050595">
    <property type="entry name" value="Bact_response_regulator"/>
</dbReference>
<evidence type="ECO:0000259" key="3">
    <source>
        <dbReference type="PROSITE" id="PS50110"/>
    </source>
</evidence>
<dbReference type="SMART" id="SM00448">
    <property type="entry name" value="REC"/>
    <property type="match status" value="1"/>
</dbReference>
<dbReference type="Pfam" id="PF00072">
    <property type="entry name" value="Response_reg"/>
    <property type="match status" value="1"/>
</dbReference>
<dbReference type="EMBL" id="JAEUXJ010000004">
    <property type="protein sequence ID" value="MBL6456250.1"/>
    <property type="molecule type" value="Genomic_DNA"/>
</dbReference>
<feature type="modified residue" description="4-aspartylphosphate" evidence="2">
    <location>
        <position position="65"/>
    </location>
</feature>
<evidence type="ECO:0000313" key="4">
    <source>
        <dbReference type="EMBL" id="MBL6456250.1"/>
    </source>
</evidence>
<evidence type="ECO:0000256" key="1">
    <source>
        <dbReference type="ARBA" id="ARBA00022553"/>
    </source>
</evidence>
<accession>A0ABS1V3J1</accession>
<dbReference type="Proteomes" id="UP000606490">
    <property type="component" value="Unassembled WGS sequence"/>
</dbReference>
<organism evidence="4 5">
    <name type="scientific">Belnapia mucosa</name>
    <dbReference type="NCBI Taxonomy" id="2804532"/>
    <lineage>
        <taxon>Bacteria</taxon>
        <taxon>Pseudomonadati</taxon>
        <taxon>Pseudomonadota</taxon>
        <taxon>Alphaproteobacteria</taxon>
        <taxon>Acetobacterales</taxon>
        <taxon>Roseomonadaceae</taxon>
        <taxon>Belnapia</taxon>
    </lineage>
</organism>
<dbReference type="PANTHER" id="PTHR44591">
    <property type="entry name" value="STRESS RESPONSE REGULATOR PROTEIN 1"/>
    <property type="match status" value="1"/>
</dbReference>
<dbReference type="SUPFAM" id="SSF52172">
    <property type="entry name" value="CheY-like"/>
    <property type="match status" value="1"/>
</dbReference>
<dbReference type="InterPro" id="IPR001789">
    <property type="entry name" value="Sig_transdc_resp-reg_receiver"/>
</dbReference>
<comment type="caution">
    <text evidence="4">The sequence shown here is derived from an EMBL/GenBank/DDBJ whole genome shotgun (WGS) entry which is preliminary data.</text>
</comment>
<name>A0ABS1V3J1_9PROT</name>
<dbReference type="PROSITE" id="PS50110">
    <property type="entry name" value="RESPONSE_REGULATORY"/>
    <property type="match status" value="1"/>
</dbReference>
<dbReference type="RefSeq" id="WP_202825973.1">
    <property type="nucleotide sequence ID" value="NZ_JAEUXJ010000004.1"/>
</dbReference>
<proteinExistence type="predicted"/>
<gene>
    <name evidence="4" type="ORF">JMJ55_13025</name>
</gene>
<reference evidence="4 5" key="1">
    <citation type="submission" date="2021-01" db="EMBL/GenBank/DDBJ databases">
        <title>Belnapia mucosa sp. nov. and Belnapia arida sp. nov., isolated from the Tabernas Desert (Almeria, Spain).</title>
        <authorList>
            <person name="Molina-Menor E."/>
            <person name="Vidal-Verdu A."/>
            <person name="Calonge A."/>
            <person name="Satari L."/>
            <person name="Pereto Magraner J."/>
            <person name="Porcar Miralles M."/>
        </authorList>
    </citation>
    <scope>NUCLEOTIDE SEQUENCE [LARGE SCALE GENOMIC DNA]</scope>
    <source>
        <strain evidence="4 5">T6</strain>
    </source>
</reference>
<keyword evidence="5" id="KW-1185">Reference proteome</keyword>
<feature type="domain" description="Response regulatory" evidence="3">
    <location>
        <begin position="14"/>
        <end position="130"/>
    </location>
</feature>
<dbReference type="Gene3D" id="3.40.50.2300">
    <property type="match status" value="1"/>
</dbReference>
<keyword evidence="1 2" id="KW-0597">Phosphoprotein</keyword>
<evidence type="ECO:0000313" key="5">
    <source>
        <dbReference type="Proteomes" id="UP000606490"/>
    </source>
</evidence>
<protein>
    <submittedName>
        <fullName evidence="4">Response regulator</fullName>
    </submittedName>
</protein>
<dbReference type="PANTHER" id="PTHR44591:SF3">
    <property type="entry name" value="RESPONSE REGULATORY DOMAIN-CONTAINING PROTEIN"/>
    <property type="match status" value="1"/>
</dbReference>
<evidence type="ECO:0000256" key="2">
    <source>
        <dbReference type="PROSITE-ProRule" id="PRU00169"/>
    </source>
</evidence>